<proteinExistence type="predicted"/>
<name>A0A5B8VWL6_9SPHI</name>
<dbReference type="Proteomes" id="UP000321362">
    <property type="component" value="Chromosome"/>
</dbReference>
<keyword evidence="1" id="KW-0732">Signal</keyword>
<dbReference type="PROSITE" id="PS51257">
    <property type="entry name" value="PROKAR_LIPOPROTEIN"/>
    <property type="match status" value="1"/>
</dbReference>
<protein>
    <recommendedName>
        <fullName evidence="4">Glycosyltransferase WbsX</fullName>
    </recommendedName>
</protein>
<evidence type="ECO:0000313" key="3">
    <source>
        <dbReference type="Proteomes" id="UP000321362"/>
    </source>
</evidence>
<evidence type="ECO:0000256" key="1">
    <source>
        <dbReference type="SAM" id="SignalP"/>
    </source>
</evidence>
<gene>
    <name evidence="2" type="ORF">FSB76_07745</name>
</gene>
<dbReference type="PANTHER" id="PTHR41244:SF1">
    <property type="entry name" value="GLYCOSYLTRANSFERASE"/>
    <property type="match status" value="1"/>
</dbReference>
<dbReference type="OrthoDB" id="9816424at2"/>
<evidence type="ECO:0000313" key="2">
    <source>
        <dbReference type="EMBL" id="QEC75849.1"/>
    </source>
</evidence>
<dbReference type="RefSeq" id="WP_147053036.1">
    <property type="nucleotide sequence ID" value="NZ_CP042437.1"/>
</dbReference>
<feature type="chain" id="PRO_5023022243" description="Glycosyltransferase WbsX" evidence="1">
    <location>
        <begin position="22"/>
        <end position="395"/>
    </location>
</feature>
<dbReference type="CDD" id="cd11579">
    <property type="entry name" value="Glyco_tran_WbsX"/>
    <property type="match status" value="1"/>
</dbReference>
<accession>A0A5B8VWL6</accession>
<dbReference type="KEGG" id="mgk:FSB76_07745"/>
<dbReference type="Pfam" id="PF14307">
    <property type="entry name" value="Glyco_tran_WbsX"/>
    <property type="match status" value="1"/>
</dbReference>
<dbReference type="PANTHER" id="PTHR41244">
    <property type="entry name" value="RHAMNAN SYNTHESIS F"/>
    <property type="match status" value="1"/>
</dbReference>
<dbReference type="AlphaFoldDB" id="A0A5B8VWL6"/>
<organism evidence="2 3">
    <name type="scientific">Mucilaginibacter ginsenosidivorax</name>
    <dbReference type="NCBI Taxonomy" id="862126"/>
    <lineage>
        <taxon>Bacteria</taxon>
        <taxon>Pseudomonadati</taxon>
        <taxon>Bacteroidota</taxon>
        <taxon>Sphingobacteriia</taxon>
        <taxon>Sphingobacteriales</taxon>
        <taxon>Sphingobacteriaceae</taxon>
        <taxon>Mucilaginibacter</taxon>
    </lineage>
</organism>
<feature type="signal peptide" evidence="1">
    <location>
        <begin position="1"/>
        <end position="21"/>
    </location>
</feature>
<reference evidence="2 3" key="1">
    <citation type="journal article" date="2013" name="J. Microbiol.">
        <title>Mucilaginibacter ginsenosidivorax sp. nov., with ginsenoside converting activity isolated from sediment.</title>
        <authorList>
            <person name="Kim J.K."/>
            <person name="Choi T.E."/>
            <person name="Liu Q.M."/>
            <person name="Park H.Y."/>
            <person name="Yi T.H."/>
            <person name="Yoon M.H."/>
            <person name="Kim S.C."/>
            <person name="Im W.T."/>
        </authorList>
    </citation>
    <scope>NUCLEOTIDE SEQUENCE [LARGE SCALE GENOMIC DNA]</scope>
    <source>
        <strain evidence="2 3">KHI28</strain>
    </source>
</reference>
<keyword evidence="3" id="KW-1185">Reference proteome</keyword>
<dbReference type="InterPro" id="IPR032719">
    <property type="entry name" value="WbsX"/>
</dbReference>
<dbReference type="Gene3D" id="3.20.20.80">
    <property type="entry name" value="Glycosidases"/>
    <property type="match status" value="1"/>
</dbReference>
<evidence type="ECO:0008006" key="4">
    <source>
        <dbReference type="Google" id="ProtNLM"/>
    </source>
</evidence>
<dbReference type="EMBL" id="CP042437">
    <property type="protein sequence ID" value="QEC75849.1"/>
    <property type="molecule type" value="Genomic_DNA"/>
</dbReference>
<sequence>MNKFKLLFCLALVQACFVVFKANGQSSAKHYDVAAFYWPAYHPDARFKDIGVFPDGKGEWEAIYKAKPKFAGHEVPKVPLWGYEDETNPAVMGKKIATATKYGVNVMIFDWYWYDKKPFLEDALNKGFLKAKNTNDMKFYLMWANHDHNSYLDPSNPDKSKVYFYGGVDRKTFEEMIAHIINDYFKKPNYYKINGRPVFSIYELSTFIKGIGGSEKAKEAIDYFRKKTIEAGFPGLHLQATLWGNIPSTLNDVPGDKVQTQNSTLKYFGFNSMTNYQWCHFVAPSGDYIPWGQKAVAKWAEWDTTFKIPYCPHVSIGWDSNPRFPVQRQDLVVNNKPEYFELYLQKAKDYIDAHPNQPPLITINAWNEWAEGSYLEPDKKHGYGYLEAVRNVFLK</sequence>